<proteinExistence type="predicted"/>
<sequence length="177" mass="19573">MELRTKGRSGSGLKEKSSYKKIKNFVRSPHVRAAGENHTSTATLKLVTKASQWPKIGTLMRRRKAWRALNLRIASFAGNSERQSFVLCTVRPIRSRAGAVYTDGRESVYQAHVALMRKKCKVHGDAPLSNLTAQQNLARFRTAFGYEAPCKTTTGLQNSSAVMSISVTNFLVVACLL</sequence>
<dbReference type="OrthoDB" id="10054259at2759"/>
<protein>
    <submittedName>
        <fullName evidence="1">Uncharacterized protein</fullName>
    </submittedName>
</protein>
<evidence type="ECO:0000313" key="1">
    <source>
        <dbReference type="EMBL" id="GBP50401.1"/>
    </source>
</evidence>
<dbReference type="EMBL" id="BGZK01000565">
    <property type="protein sequence ID" value="GBP50401.1"/>
    <property type="molecule type" value="Genomic_DNA"/>
</dbReference>
<evidence type="ECO:0000313" key="2">
    <source>
        <dbReference type="Proteomes" id="UP000299102"/>
    </source>
</evidence>
<organism evidence="1 2">
    <name type="scientific">Eumeta variegata</name>
    <name type="common">Bagworm moth</name>
    <name type="synonym">Eumeta japonica</name>
    <dbReference type="NCBI Taxonomy" id="151549"/>
    <lineage>
        <taxon>Eukaryota</taxon>
        <taxon>Metazoa</taxon>
        <taxon>Ecdysozoa</taxon>
        <taxon>Arthropoda</taxon>
        <taxon>Hexapoda</taxon>
        <taxon>Insecta</taxon>
        <taxon>Pterygota</taxon>
        <taxon>Neoptera</taxon>
        <taxon>Endopterygota</taxon>
        <taxon>Lepidoptera</taxon>
        <taxon>Glossata</taxon>
        <taxon>Ditrysia</taxon>
        <taxon>Tineoidea</taxon>
        <taxon>Psychidae</taxon>
        <taxon>Oiketicinae</taxon>
        <taxon>Eumeta</taxon>
    </lineage>
</organism>
<gene>
    <name evidence="1" type="ORF">EVAR_30109_1</name>
</gene>
<dbReference type="AlphaFoldDB" id="A0A4C1WGW1"/>
<keyword evidence="2" id="KW-1185">Reference proteome</keyword>
<dbReference type="Proteomes" id="UP000299102">
    <property type="component" value="Unassembled WGS sequence"/>
</dbReference>
<accession>A0A4C1WGW1</accession>
<name>A0A4C1WGW1_EUMVA</name>
<reference evidence="1 2" key="1">
    <citation type="journal article" date="2019" name="Commun. Biol.">
        <title>The bagworm genome reveals a unique fibroin gene that provides high tensile strength.</title>
        <authorList>
            <person name="Kono N."/>
            <person name="Nakamura H."/>
            <person name="Ohtoshi R."/>
            <person name="Tomita M."/>
            <person name="Numata K."/>
            <person name="Arakawa K."/>
        </authorList>
    </citation>
    <scope>NUCLEOTIDE SEQUENCE [LARGE SCALE GENOMIC DNA]</scope>
</reference>
<comment type="caution">
    <text evidence="1">The sequence shown here is derived from an EMBL/GenBank/DDBJ whole genome shotgun (WGS) entry which is preliminary data.</text>
</comment>